<gene>
    <name evidence="7" type="ORF">DFR52_10324</name>
</gene>
<dbReference type="GO" id="GO:0061579">
    <property type="term" value="F:N-acyl homoserine lactone synthase activity"/>
    <property type="evidence" value="ECO:0007669"/>
    <property type="project" value="UniProtKB-UniRule"/>
</dbReference>
<reference evidence="7 8" key="1">
    <citation type="submission" date="2018-05" db="EMBL/GenBank/DDBJ databases">
        <title>Genomic Encyclopedia of Type Strains, Phase IV (KMG-IV): sequencing the most valuable type-strain genomes for metagenomic binning, comparative biology and taxonomic classification.</title>
        <authorList>
            <person name="Goeker M."/>
        </authorList>
    </citation>
    <scope>NUCLEOTIDE SEQUENCE [LARGE SCALE GENOMIC DNA]</scope>
    <source>
        <strain evidence="7 8">DSM 16791</strain>
    </source>
</reference>
<evidence type="ECO:0000313" key="7">
    <source>
        <dbReference type="EMBL" id="PWV99827.1"/>
    </source>
</evidence>
<evidence type="ECO:0000256" key="3">
    <source>
        <dbReference type="ARBA" id="ARBA00022691"/>
    </source>
</evidence>
<dbReference type="PANTHER" id="PTHR39322:SF1">
    <property type="entry name" value="ISOVALERYL-HOMOSERINE LACTONE SYNTHASE"/>
    <property type="match status" value="1"/>
</dbReference>
<dbReference type="GO" id="GO:0009372">
    <property type="term" value="P:quorum sensing"/>
    <property type="evidence" value="ECO:0007669"/>
    <property type="project" value="UniProtKB-UniRule"/>
</dbReference>
<keyword evidence="1 5" id="KW-0673">Quorum sensing</keyword>
<dbReference type="PRINTS" id="PR01549">
    <property type="entry name" value="AUTOINDCRSYN"/>
</dbReference>
<protein>
    <recommendedName>
        <fullName evidence="6">Acyl-homoserine-lactone synthase</fullName>
        <ecNumber evidence="6">2.3.1.184</ecNumber>
    </recommendedName>
    <alternativeName>
        <fullName evidence="6">Autoinducer synthesis protein</fullName>
    </alternativeName>
</protein>
<keyword evidence="4 5" id="KW-0071">Autoinducer synthesis</keyword>
<sequence length="200" mass="22806">MILIITPENKHSHLNKIEQYFRIRKQIFSDRLKWDVEVDGDLEYDKYDFMPNQYILSLDDTGTVLGGLRQMRTTYPTLTFEKFSDMIADPASVFGPDTWETTRFAIRPEDKDIRFASGVNRVAIELCAASLKAGLESGVRRHIAVCEERVIRLTKAFAIPCETLGRKTSPEGGDILCVGWQVSEESLSRLDWAHRQYAAG</sequence>
<name>A0A317PJ89_9HYPH</name>
<keyword evidence="2 6" id="KW-0808">Transferase</keyword>
<keyword evidence="3 6" id="KW-0949">S-adenosyl-L-methionine</keyword>
<organism evidence="7 8">
    <name type="scientific">Hoeflea marina</name>
    <dbReference type="NCBI Taxonomy" id="274592"/>
    <lineage>
        <taxon>Bacteria</taxon>
        <taxon>Pseudomonadati</taxon>
        <taxon>Pseudomonadota</taxon>
        <taxon>Alphaproteobacteria</taxon>
        <taxon>Hyphomicrobiales</taxon>
        <taxon>Rhizobiaceae</taxon>
        <taxon>Hoeflea</taxon>
    </lineage>
</organism>
<dbReference type="InterPro" id="IPR016181">
    <property type="entry name" value="Acyl_CoA_acyltransferase"/>
</dbReference>
<dbReference type="AlphaFoldDB" id="A0A317PJ89"/>
<comment type="similarity">
    <text evidence="5 6">Belongs to the autoinducer synthase family.</text>
</comment>
<dbReference type="EC" id="2.3.1.184" evidence="6"/>
<comment type="caution">
    <text evidence="7">The sequence shown here is derived from an EMBL/GenBank/DDBJ whole genome shotgun (WGS) entry which is preliminary data.</text>
</comment>
<dbReference type="InterPro" id="IPR001690">
    <property type="entry name" value="Autoind_synthase"/>
</dbReference>
<dbReference type="Proteomes" id="UP000246352">
    <property type="component" value="Unassembled WGS sequence"/>
</dbReference>
<accession>A0A317PJ89</accession>
<evidence type="ECO:0000256" key="2">
    <source>
        <dbReference type="ARBA" id="ARBA00022679"/>
    </source>
</evidence>
<dbReference type="RefSeq" id="WP_110032113.1">
    <property type="nucleotide sequence ID" value="NZ_QGTR01000003.1"/>
</dbReference>
<evidence type="ECO:0000313" key="8">
    <source>
        <dbReference type="Proteomes" id="UP000246352"/>
    </source>
</evidence>
<dbReference type="GO" id="GO:0007165">
    <property type="term" value="P:signal transduction"/>
    <property type="evidence" value="ECO:0007669"/>
    <property type="project" value="TreeGrafter"/>
</dbReference>
<evidence type="ECO:0000256" key="4">
    <source>
        <dbReference type="ARBA" id="ARBA00022929"/>
    </source>
</evidence>
<evidence type="ECO:0000256" key="1">
    <source>
        <dbReference type="ARBA" id="ARBA00022654"/>
    </source>
</evidence>
<evidence type="ECO:0000256" key="5">
    <source>
        <dbReference type="PROSITE-ProRule" id="PRU00533"/>
    </source>
</evidence>
<dbReference type="SUPFAM" id="SSF55729">
    <property type="entry name" value="Acyl-CoA N-acyltransferases (Nat)"/>
    <property type="match status" value="1"/>
</dbReference>
<comment type="catalytic activity">
    <reaction evidence="6">
        <text>a fatty acyl-[ACP] + S-adenosyl-L-methionine = an N-acyl-L-homoserine lactone + S-methyl-5'-thioadenosine + holo-[ACP] + H(+)</text>
        <dbReference type="Rhea" id="RHEA:10096"/>
        <dbReference type="Rhea" id="RHEA-COMP:9685"/>
        <dbReference type="Rhea" id="RHEA-COMP:14125"/>
        <dbReference type="ChEBI" id="CHEBI:15378"/>
        <dbReference type="ChEBI" id="CHEBI:17509"/>
        <dbReference type="ChEBI" id="CHEBI:55474"/>
        <dbReference type="ChEBI" id="CHEBI:59789"/>
        <dbReference type="ChEBI" id="CHEBI:64479"/>
        <dbReference type="ChEBI" id="CHEBI:138651"/>
        <dbReference type="EC" id="2.3.1.184"/>
    </reaction>
</comment>
<proteinExistence type="inferred from homology"/>
<keyword evidence="8" id="KW-1185">Reference proteome</keyword>
<dbReference type="PANTHER" id="PTHR39322">
    <property type="entry name" value="ACYL-HOMOSERINE-LACTONE SYNTHASE"/>
    <property type="match status" value="1"/>
</dbReference>
<dbReference type="PROSITE" id="PS51187">
    <property type="entry name" value="AUTOINDUCER_SYNTH_2"/>
    <property type="match status" value="1"/>
</dbReference>
<dbReference type="OrthoDB" id="6169313at2"/>
<dbReference type="Pfam" id="PF00765">
    <property type="entry name" value="Autoind_synth"/>
    <property type="match status" value="1"/>
</dbReference>
<evidence type="ECO:0000256" key="6">
    <source>
        <dbReference type="RuleBase" id="RU361135"/>
    </source>
</evidence>
<dbReference type="EMBL" id="QGTR01000003">
    <property type="protein sequence ID" value="PWV99827.1"/>
    <property type="molecule type" value="Genomic_DNA"/>
</dbReference>
<dbReference type="Gene3D" id="3.40.630.30">
    <property type="match status" value="1"/>
</dbReference>